<evidence type="ECO:0000256" key="1">
    <source>
        <dbReference type="SAM" id="Coils"/>
    </source>
</evidence>
<keyword evidence="1" id="KW-0175">Coiled coil</keyword>
<protein>
    <submittedName>
        <fullName evidence="3">SlyX protein</fullName>
    </submittedName>
</protein>
<dbReference type="RefSeq" id="WP_155933208.1">
    <property type="nucleotide sequence ID" value="NZ_WODC01000003.1"/>
</dbReference>
<proteinExistence type="predicted"/>
<sequence length="69" mass="7882">METRIERLESLVALQDQTIEKLSDAVFDQQRQLTDLTRQVERMAGKLREMDDVLSQSGPADLPPPHYNG</sequence>
<dbReference type="Pfam" id="PF04102">
    <property type="entry name" value="SlyX"/>
    <property type="match status" value="1"/>
</dbReference>
<feature type="region of interest" description="Disordered" evidence="2">
    <location>
        <begin position="48"/>
        <end position="69"/>
    </location>
</feature>
<name>A0A7K1KMF5_9BACT</name>
<dbReference type="Proteomes" id="UP000461162">
    <property type="component" value="Unassembled WGS sequence"/>
</dbReference>
<keyword evidence="4" id="KW-1185">Reference proteome</keyword>
<gene>
    <name evidence="3" type="ORF">GKC30_06390</name>
</gene>
<dbReference type="Gene3D" id="1.20.5.300">
    <property type="match status" value="1"/>
</dbReference>
<evidence type="ECO:0000313" key="4">
    <source>
        <dbReference type="Proteomes" id="UP000461162"/>
    </source>
</evidence>
<accession>A0A7K1KMF5</accession>
<dbReference type="PANTHER" id="PTHR36508:SF1">
    <property type="entry name" value="PROTEIN SLYX"/>
    <property type="match status" value="1"/>
</dbReference>
<dbReference type="AlphaFoldDB" id="A0A7K1KMF5"/>
<dbReference type="InterPro" id="IPR007236">
    <property type="entry name" value="SlyX"/>
</dbReference>
<evidence type="ECO:0000313" key="3">
    <source>
        <dbReference type="EMBL" id="MUM77255.1"/>
    </source>
</evidence>
<comment type="caution">
    <text evidence="3">The sequence shown here is derived from an EMBL/GenBank/DDBJ whole genome shotgun (WGS) entry which is preliminary data.</text>
</comment>
<reference evidence="3 4" key="1">
    <citation type="submission" date="2019-11" db="EMBL/GenBank/DDBJ databases">
        <title>Pseudodesulfovibrio alkaliphilus, sp. nov., an alkaliphilic sulfate-reducing bacteria from mud volcano of Taman peninsula, Russia.</title>
        <authorList>
            <person name="Frolova A."/>
            <person name="Merkel A.Y."/>
            <person name="Slobodkin A.I."/>
        </authorList>
    </citation>
    <scope>NUCLEOTIDE SEQUENCE [LARGE SCALE GENOMIC DNA]</scope>
    <source>
        <strain evidence="3 4">F-1</strain>
    </source>
</reference>
<dbReference type="PANTHER" id="PTHR36508">
    <property type="entry name" value="PROTEIN SLYX"/>
    <property type="match status" value="1"/>
</dbReference>
<feature type="coiled-coil region" evidence="1">
    <location>
        <begin position="5"/>
        <end position="39"/>
    </location>
</feature>
<dbReference type="EMBL" id="WODC01000003">
    <property type="protein sequence ID" value="MUM77255.1"/>
    <property type="molecule type" value="Genomic_DNA"/>
</dbReference>
<organism evidence="3 4">
    <name type="scientific">Pseudodesulfovibrio alkaliphilus</name>
    <dbReference type="NCBI Taxonomy" id="2661613"/>
    <lineage>
        <taxon>Bacteria</taxon>
        <taxon>Pseudomonadati</taxon>
        <taxon>Thermodesulfobacteriota</taxon>
        <taxon>Desulfovibrionia</taxon>
        <taxon>Desulfovibrionales</taxon>
        <taxon>Desulfovibrionaceae</taxon>
    </lineage>
</organism>
<evidence type="ECO:0000256" key="2">
    <source>
        <dbReference type="SAM" id="MobiDB-lite"/>
    </source>
</evidence>